<dbReference type="Proteomes" id="UP000325255">
    <property type="component" value="Unassembled WGS sequence"/>
</dbReference>
<dbReference type="EMBL" id="VWPK01000086">
    <property type="protein sequence ID" value="KAA5608378.1"/>
    <property type="molecule type" value="Genomic_DNA"/>
</dbReference>
<dbReference type="OrthoDB" id="7506088at2"/>
<dbReference type="InterPro" id="IPR012318">
    <property type="entry name" value="HTH_CRP"/>
</dbReference>
<feature type="domain" description="HTH crp-type" evidence="1">
    <location>
        <begin position="84"/>
        <end position="149"/>
    </location>
</feature>
<proteinExistence type="predicted"/>
<name>A0A5M6ILD4_9PROT</name>
<dbReference type="InterPro" id="IPR036390">
    <property type="entry name" value="WH_DNA-bd_sf"/>
</dbReference>
<dbReference type="RefSeq" id="WP_150045426.1">
    <property type="nucleotide sequence ID" value="NZ_OW485603.1"/>
</dbReference>
<organism evidence="2 3">
    <name type="scientific">Rhodovastum atsumiense</name>
    <dbReference type="NCBI Taxonomy" id="504468"/>
    <lineage>
        <taxon>Bacteria</taxon>
        <taxon>Pseudomonadati</taxon>
        <taxon>Pseudomonadota</taxon>
        <taxon>Alphaproteobacteria</taxon>
        <taxon>Acetobacterales</taxon>
        <taxon>Acetobacteraceae</taxon>
        <taxon>Rhodovastum</taxon>
    </lineage>
</organism>
<accession>A0A5M6ILD4</accession>
<protein>
    <submittedName>
        <fullName evidence="2">Winged helix-turn-helix domain-containing protein</fullName>
    </submittedName>
</protein>
<keyword evidence="3" id="KW-1185">Reference proteome</keyword>
<evidence type="ECO:0000259" key="1">
    <source>
        <dbReference type="Pfam" id="PF13545"/>
    </source>
</evidence>
<gene>
    <name evidence="2" type="ORF">F1189_29350</name>
</gene>
<dbReference type="AlphaFoldDB" id="A0A5M6ILD4"/>
<evidence type="ECO:0000313" key="2">
    <source>
        <dbReference type="EMBL" id="KAA5608378.1"/>
    </source>
</evidence>
<dbReference type="InterPro" id="IPR036388">
    <property type="entry name" value="WH-like_DNA-bd_sf"/>
</dbReference>
<dbReference type="GO" id="GO:0003677">
    <property type="term" value="F:DNA binding"/>
    <property type="evidence" value="ECO:0007669"/>
    <property type="project" value="InterPro"/>
</dbReference>
<evidence type="ECO:0000313" key="3">
    <source>
        <dbReference type="Proteomes" id="UP000325255"/>
    </source>
</evidence>
<dbReference type="Gene3D" id="1.10.10.10">
    <property type="entry name" value="Winged helix-like DNA-binding domain superfamily/Winged helix DNA-binding domain"/>
    <property type="match status" value="1"/>
</dbReference>
<reference evidence="2 3" key="1">
    <citation type="submission" date="2019-09" db="EMBL/GenBank/DDBJ databases">
        <title>Genome sequence of Rhodovastum atsumiense, a diverse member of the Acetobacteraceae family of non-sulfur purple photosynthetic bacteria.</title>
        <authorList>
            <person name="Meyer T."/>
            <person name="Kyndt J."/>
        </authorList>
    </citation>
    <scope>NUCLEOTIDE SEQUENCE [LARGE SCALE GENOMIC DNA]</scope>
    <source>
        <strain evidence="2 3">DSM 21279</strain>
    </source>
</reference>
<sequence>MTVGREGAVGFGVDPADPAVEASARGLVQVPGKAERVLVLVPVPAAAASASPPLRHQLARHAEAAMSADPQSVACMAAHRGRPRLASWLLTALDRAPGGNPALPLTQEFLAGMLAVRRVTAGEAPLSLQAEELTRIRRGRVHVLDRRGLGLGRAACDATRPSDAASCGFCGMPLAGTPVRPGLPV</sequence>
<dbReference type="SUPFAM" id="SSF46785">
    <property type="entry name" value="Winged helix' DNA-binding domain"/>
    <property type="match status" value="1"/>
</dbReference>
<comment type="caution">
    <text evidence="2">The sequence shown here is derived from an EMBL/GenBank/DDBJ whole genome shotgun (WGS) entry which is preliminary data.</text>
</comment>
<dbReference type="Pfam" id="PF13545">
    <property type="entry name" value="HTH_Crp_2"/>
    <property type="match status" value="1"/>
</dbReference>
<dbReference type="GO" id="GO:0006355">
    <property type="term" value="P:regulation of DNA-templated transcription"/>
    <property type="evidence" value="ECO:0007669"/>
    <property type="project" value="InterPro"/>
</dbReference>